<feature type="region of interest" description="Disordered" evidence="3">
    <location>
        <begin position="1"/>
        <end position="30"/>
    </location>
</feature>
<dbReference type="SUPFAM" id="SSF47336">
    <property type="entry name" value="ACP-like"/>
    <property type="match status" value="1"/>
</dbReference>
<protein>
    <submittedName>
        <fullName evidence="5">Male sterility NAD-binding</fullName>
    </submittedName>
</protein>
<dbReference type="RefSeq" id="XP_056543619.1">
    <property type="nucleotide sequence ID" value="XM_056688064.1"/>
</dbReference>
<gene>
    <name evidence="5" type="ORF">N7482_005939</name>
</gene>
<dbReference type="InterPro" id="IPR020806">
    <property type="entry name" value="PKS_PP-bd"/>
</dbReference>
<dbReference type="InterPro" id="IPR036736">
    <property type="entry name" value="ACP-like_sf"/>
</dbReference>
<dbReference type="PANTHER" id="PTHR34818:SF1">
    <property type="entry name" value="PROTEIN BLI-3"/>
    <property type="match status" value="1"/>
</dbReference>
<dbReference type="Proteomes" id="UP001149163">
    <property type="component" value="Unassembled WGS sequence"/>
</dbReference>
<accession>A0A9W9I5I3</accession>
<comment type="caution">
    <text evidence="5">The sequence shown here is derived from an EMBL/GenBank/DDBJ whole genome shotgun (WGS) entry which is preliminary data.</text>
</comment>
<keyword evidence="6" id="KW-1185">Reference proteome</keyword>
<keyword evidence="2" id="KW-0597">Phosphoprotein</keyword>
<dbReference type="GO" id="GO:0031177">
    <property type="term" value="F:phosphopantetheine binding"/>
    <property type="evidence" value="ECO:0007669"/>
    <property type="project" value="InterPro"/>
</dbReference>
<evidence type="ECO:0000256" key="3">
    <source>
        <dbReference type="SAM" id="MobiDB-lite"/>
    </source>
</evidence>
<dbReference type="EMBL" id="JAPQKN010000003">
    <property type="protein sequence ID" value="KAJ5167158.1"/>
    <property type="molecule type" value="Genomic_DNA"/>
</dbReference>
<dbReference type="InterPro" id="IPR013120">
    <property type="entry name" value="FAR_NAD-bd"/>
</dbReference>
<dbReference type="OrthoDB" id="434253at2759"/>
<dbReference type="SUPFAM" id="SSF50475">
    <property type="entry name" value="FMN-binding split barrel"/>
    <property type="match status" value="1"/>
</dbReference>
<dbReference type="InterPro" id="IPR036291">
    <property type="entry name" value="NAD(P)-bd_dom_sf"/>
</dbReference>
<evidence type="ECO:0000313" key="6">
    <source>
        <dbReference type="Proteomes" id="UP001149163"/>
    </source>
</evidence>
<dbReference type="PROSITE" id="PS50075">
    <property type="entry name" value="CARRIER"/>
    <property type="match status" value="1"/>
</dbReference>
<evidence type="ECO:0000313" key="5">
    <source>
        <dbReference type="EMBL" id="KAJ5167158.1"/>
    </source>
</evidence>
<dbReference type="InterPro" id="IPR009081">
    <property type="entry name" value="PP-bd_ACP"/>
</dbReference>
<dbReference type="SMART" id="SM00823">
    <property type="entry name" value="PKS_PP"/>
    <property type="match status" value="1"/>
</dbReference>
<proteinExistence type="predicted"/>
<dbReference type="InterPro" id="IPR052917">
    <property type="entry name" value="Stress-Dev_Protein"/>
</dbReference>
<dbReference type="Gene3D" id="1.10.1200.10">
    <property type="entry name" value="ACP-like"/>
    <property type="match status" value="1"/>
</dbReference>
<keyword evidence="1" id="KW-0596">Phosphopantetheine</keyword>
<dbReference type="GeneID" id="81427240"/>
<evidence type="ECO:0000256" key="1">
    <source>
        <dbReference type="ARBA" id="ARBA00022450"/>
    </source>
</evidence>
<dbReference type="SUPFAM" id="SSF51735">
    <property type="entry name" value="NAD(P)-binding Rossmann-fold domains"/>
    <property type="match status" value="1"/>
</dbReference>
<dbReference type="PANTHER" id="PTHR34818">
    <property type="entry name" value="PROTEIN BLI-3"/>
    <property type="match status" value="1"/>
</dbReference>
<feature type="domain" description="Carrier" evidence="4">
    <location>
        <begin position="226"/>
        <end position="303"/>
    </location>
</feature>
<dbReference type="InterPro" id="IPR038725">
    <property type="entry name" value="YdaG_split_barrel_FMN-bd"/>
</dbReference>
<dbReference type="Pfam" id="PF16242">
    <property type="entry name" value="Pyrid_ox_like"/>
    <property type="match status" value="1"/>
</dbReference>
<dbReference type="Pfam" id="PF07993">
    <property type="entry name" value="NAD_binding_4"/>
    <property type="match status" value="1"/>
</dbReference>
<feature type="compositionally biased region" description="Polar residues" evidence="3">
    <location>
        <begin position="1"/>
        <end position="12"/>
    </location>
</feature>
<dbReference type="Gene3D" id="2.30.110.10">
    <property type="entry name" value="Electron Transport, Fmn-binding Protein, Chain A"/>
    <property type="match status" value="1"/>
</dbReference>
<reference evidence="5" key="2">
    <citation type="journal article" date="2023" name="IMA Fungus">
        <title>Comparative genomic study of the Penicillium genus elucidates a diverse pangenome and 15 lateral gene transfer events.</title>
        <authorList>
            <person name="Petersen C."/>
            <person name="Sorensen T."/>
            <person name="Nielsen M.R."/>
            <person name="Sondergaard T.E."/>
            <person name="Sorensen J.L."/>
            <person name="Fitzpatrick D.A."/>
            <person name="Frisvad J.C."/>
            <person name="Nielsen K.L."/>
        </authorList>
    </citation>
    <scope>NUCLEOTIDE SEQUENCE</scope>
    <source>
        <strain evidence="5">IBT 26290</strain>
    </source>
</reference>
<sequence>MSANATINSETGNHPVDPYKTQNSEDPPLPQKVQDLADFISEVKFGMLTTKQSEGEFLTSRCMALAAKEHGGIDLVFHTNLFSGKTMDLTVHPQETNMSFLDPVSGAWASISGTASIVSDPETVQKYYSPQLKAWLGDMGDGVHDGGPTDPRIGVIKLEAKLATHVVATKGILSRAVNTVKGAIKGEVPAINSIRELSLEELAESLEQRYIEKMAVAHQKKSLCRDNSHFTEIYLEQLWLEILGYPVDSLNPSDDFFHLGGTSLQVANLINRIQRSLGIELRATTLYENSSLGQLTRIVKRLEDGTAVQDPTDELNILAQDSSLGQDLQTASAPAIDWLDYAEGRVFLMGATGFVGAFLLASLLSMPHVKQLACLVRAHDESTADTRIKKMLAKYGLSGVPEDKIIAIPGDISLPGLGVSREIYDHYATWASVVFHLGALVSYVQPYSRHRATNVLGTLQLLAFANHSRPKRLVYSSSVAAYGPTGFTRGTQNVPGDERPLDHLESLQYNTGYSQSQFVAENVQRKVFAPVDFVVDAMLRISASAENEGHAYNLIQPDPIDLQETFSLISAQCARPLKGVSLSDWVCMFVNDVKSPLHPFIPLFQERVWGDRTPWEVQESAPQFEINNTIQALRKHPELLAWKPASNLLRKYVLEWSGTSNHF</sequence>
<dbReference type="Gene3D" id="3.40.50.720">
    <property type="entry name" value="NAD(P)-binding Rossmann-like Domain"/>
    <property type="match status" value="2"/>
</dbReference>
<dbReference type="InterPro" id="IPR012349">
    <property type="entry name" value="Split_barrel_FMN-bd"/>
</dbReference>
<dbReference type="Pfam" id="PF00550">
    <property type="entry name" value="PP-binding"/>
    <property type="match status" value="1"/>
</dbReference>
<evidence type="ECO:0000256" key="2">
    <source>
        <dbReference type="ARBA" id="ARBA00022553"/>
    </source>
</evidence>
<dbReference type="GO" id="GO:0044550">
    <property type="term" value="P:secondary metabolite biosynthetic process"/>
    <property type="evidence" value="ECO:0007669"/>
    <property type="project" value="UniProtKB-ARBA"/>
</dbReference>
<dbReference type="AlphaFoldDB" id="A0A9W9I5I3"/>
<organism evidence="5 6">
    <name type="scientific">Penicillium canariense</name>
    <dbReference type="NCBI Taxonomy" id="189055"/>
    <lineage>
        <taxon>Eukaryota</taxon>
        <taxon>Fungi</taxon>
        <taxon>Dikarya</taxon>
        <taxon>Ascomycota</taxon>
        <taxon>Pezizomycotina</taxon>
        <taxon>Eurotiomycetes</taxon>
        <taxon>Eurotiomycetidae</taxon>
        <taxon>Eurotiales</taxon>
        <taxon>Aspergillaceae</taxon>
        <taxon>Penicillium</taxon>
    </lineage>
</organism>
<evidence type="ECO:0000259" key="4">
    <source>
        <dbReference type="PROSITE" id="PS50075"/>
    </source>
</evidence>
<name>A0A9W9I5I3_9EURO</name>
<reference evidence="5" key="1">
    <citation type="submission" date="2022-11" db="EMBL/GenBank/DDBJ databases">
        <authorList>
            <person name="Petersen C."/>
        </authorList>
    </citation>
    <scope>NUCLEOTIDE SEQUENCE</scope>
    <source>
        <strain evidence="5">IBT 26290</strain>
    </source>
</reference>